<proteinExistence type="predicted"/>
<gene>
    <name evidence="1" type="ORF">CCR82_13290</name>
</gene>
<reference evidence="1" key="2">
    <citation type="journal article" date="2020" name="Microorganisms">
        <title>Osmotic Adaptation and Compatible Solute Biosynthesis of Phototrophic Bacteria as Revealed from Genome Analyses.</title>
        <authorList>
            <person name="Imhoff J.F."/>
            <person name="Rahn T."/>
            <person name="Kunzel S."/>
            <person name="Keller A."/>
            <person name="Neulinger S.C."/>
        </authorList>
    </citation>
    <scope>NUCLEOTIDE SEQUENCE</scope>
    <source>
        <strain evidence="1">DSM 4395</strain>
    </source>
</reference>
<reference evidence="1" key="1">
    <citation type="submission" date="2017-05" db="EMBL/GenBank/DDBJ databases">
        <authorList>
            <person name="Imhoff J.F."/>
            <person name="Rahn T."/>
            <person name="Kuenzel S."/>
            <person name="Neulinger S.C."/>
        </authorList>
    </citation>
    <scope>NUCLEOTIDE SEQUENCE</scope>
    <source>
        <strain evidence="1">DSM 4395</strain>
    </source>
</reference>
<name>A0AAJ0UHN3_HALSE</name>
<dbReference type="InterPro" id="IPR036700">
    <property type="entry name" value="BOBF_sf"/>
</dbReference>
<organism evidence="1 2">
    <name type="scientific">Halochromatium salexigens</name>
    <name type="common">Chromatium salexigens</name>
    <dbReference type="NCBI Taxonomy" id="49447"/>
    <lineage>
        <taxon>Bacteria</taxon>
        <taxon>Pseudomonadati</taxon>
        <taxon>Pseudomonadota</taxon>
        <taxon>Gammaproteobacteria</taxon>
        <taxon>Chromatiales</taxon>
        <taxon>Chromatiaceae</taxon>
        <taxon>Halochromatium</taxon>
    </lineage>
</organism>
<dbReference type="AlphaFoldDB" id="A0AAJ0UHN3"/>
<dbReference type="Proteomes" id="UP001296967">
    <property type="component" value="Unassembled WGS sequence"/>
</dbReference>
<evidence type="ECO:0000313" key="2">
    <source>
        <dbReference type="Proteomes" id="UP001296967"/>
    </source>
</evidence>
<protein>
    <recommendedName>
        <fullName evidence="3">DUF5666 domain-containing protein</fullName>
    </recommendedName>
</protein>
<evidence type="ECO:0008006" key="3">
    <source>
        <dbReference type="Google" id="ProtNLM"/>
    </source>
</evidence>
<comment type="caution">
    <text evidence="1">The sequence shown here is derived from an EMBL/GenBank/DDBJ whole genome shotgun (WGS) entry which is preliminary data.</text>
</comment>
<evidence type="ECO:0000313" key="1">
    <source>
        <dbReference type="EMBL" id="MBK5931463.1"/>
    </source>
</evidence>
<sequence>MVESVSADTFSLDYGDGSVTVEMDDGDRDADAYKLIPGDKVNVVGMVDDDLFEMTTIEASSVYVEKLGTTFYASAMDEDDVRISVTTPVVISETLVQGTVDSVGDDQFTVDTGADKLVVQTEGLGYDPLDDEGYQKVEVGDRVSVTGNIDAAFFGGLEFAADSIVILEENGGETAS</sequence>
<dbReference type="EMBL" id="NHSF01000065">
    <property type="protein sequence ID" value="MBK5931463.1"/>
    <property type="molecule type" value="Genomic_DNA"/>
</dbReference>
<accession>A0AAJ0UHN3</accession>
<dbReference type="Gene3D" id="2.40.50.200">
    <property type="entry name" value="Bacterial OB-fold"/>
    <property type="match status" value="1"/>
</dbReference>
<keyword evidence="2" id="KW-1185">Reference proteome</keyword>